<gene>
    <name evidence="2" type="ORF">LOD99_12495</name>
</gene>
<evidence type="ECO:0000313" key="2">
    <source>
        <dbReference type="EMBL" id="KAI6646375.1"/>
    </source>
</evidence>
<sequence length="433" mass="49626">MATCEGLVNILGGELIDNQFESVQLSKLLDQGYTSVGLLFAGKWCSSSQLFVPTFIKWYKDLMDKFKDILVIYVSCDMNENDFKSFFKLMPWYALPYQLRDKKQYLSRKYRVPQIPRLIYLDACGEMINKDGRVAMLADPTGHLLPYKNVGMAHILSYSTIISKSGVLKDTSYLNNIKVCLYFAALWCSPCSKITEALIKIYNKIKHKHQDFEIIFCSCDYSYSSFLENYKPMPWLALDFKKELTIPFAKFGGIQTIPTIVILDERGHLITCDAQSKIMYDPEGNDFPWPHEVVSEFTDFDLLSLNESLAFILVCEDDSTFPQSDIHSMLDPIARQKQEQYKFGTIGREHKILFFFVYKDTFAEMGKLVALPTQFPTLFMIDVPFNATYKKVLESQTLSSEVISNFIREFEDGDLVPTPIPDVVTASNSDNTT</sequence>
<dbReference type="InterPro" id="IPR036249">
    <property type="entry name" value="Thioredoxin-like_sf"/>
</dbReference>
<dbReference type="GO" id="GO:0031397">
    <property type="term" value="P:negative regulation of protein ubiquitination"/>
    <property type="evidence" value="ECO:0007669"/>
    <property type="project" value="TreeGrafter"/>
</dbReference>
<dbReference type="GO" id="GO:0030178">
    <property type="term" value="P:negative regulation of Wnt signaling pathway"/>
    <property type="evidence" value="ECO:0007669"/>
    <property type="project" value="TreeGrafter"/>
</dbReference>
<dbReference type="Proteomes" id="UP001165289">
    <property type="component" value="Unassembled WGS sequence"/>
</dbReference>
<dbReference type="Gene3D" id="3.40.30.10">
    <property type="entry name" value="Glutaredoxin"/>
    <property type="match status" value="3"/>
</dbReference>
<protein>
    <submittedName>
        <fullName evidence="2">Nucleoredoxin-like</fullName>
    </submittedName>
</protein>
<reference evidence="2 3" key="1">
    <citation type="journal article" date="2023" name="BMC Biol.">
        <title>The compact genome of the sponge Oopsacas minuta (Hexactinellida) is lacking key metazoan core genes.</title>
        <authorList>
            <person name="Santini S."/>
            <person name="Schenkelaars Q."/>
            <person name="Jourda C."/>
            <person name="Duchesne M."/>
            <person name="Belahbib H."/>
            <person name="Rocher C."/>
            <person name="Selva M."/>
            <person name="Riesgo A."/>
            <person name="Vervoort M."/>
            <person name="Leys S.P."/>
            <person name="Kodjabachian L."/>
            <person name="Le Bivic A."/>
            <person name="Borchiellini C."/>
            <person name="Claverie J.M."/>
            <person name="Renard E."/>
        </authorList>
    </citation>
    <scope>NUCLEOTIDE SEQUENCE [LARGE SCALE GENOMIC DNA]</scope>
    <source>
        <strain evidence="2">SPO-2</strain>
    </source>
</reference>
<keyword evidence="3" id="KW-1185">Reference proteome</keyword>
<accession>A0AAV7JCE8</accession>
<name>A0AAV7JCE8_9METZ</name>
<dbReference type="PANTHER" id="PTHR46472:SF1">
    <property type="entry name" value="NUCLEOREDOXIN"/>
    <property type="match status" value="1"/>
</dbReference>
<dbReference type="AlphaFoldDB" id="A0AAV7JCE8"/>
<dbReference type="SUPFAM" id="SSF52833">
    <property type="entry name" value="Thioredoxin-like"/>
    <property type="match status" value="2"/>
</dbReference>
<dbReference type="Pfam" id="PF13905">
    <property type="entry name" value="Thioredoxin_8"/>
    <property type="match status" value="2"/>
</dbReference>
<feature type="domain" description="Thioredoxin-like fold" evidence="1">
    <location>
        <begin position="179"/>
        <end position="267"/>
    </location>
</feature>
<comment type="caution">
    <text evidence="2">The sequence shown here is derived from an EMBL/GenBank/DDBJ whole genome shotgun (WGS) entry which is preliminary data.</text>
</comment>
<dbReference type="InterPro" id="IPR012336">
    <property type="entry name" value="Thioredoxin-like_fold"/>
</dbReference>
<dbReference type="GO" id="GO:0004791">
    <property type="term" value="F:thioredoxin-disulfide reductase (NADPH) activity"/>
    <property type="evidence" value="ECO:0007669"/>
    <property type="project" value="TreeGrafter"/>
</dbReference>
<evidence type="ECO:0000313" key="3">
    <source>
        <dbReference type="Proteomes" id="UP001165289"/>
    </source>
</evidence>
<dbReference type="GO" id="GO:0005634">
    <property type="term" value="C:nucleus"/>
    <property type="evidence" value="ECO:0007669"/>
    <property type="project" value="TreeGrafter"/>
</dbReference>
<proteinExistence type="predicted"/>
<evidence type="ECO:0000259" key="1">
    <source>
        <dbReference type="Pfam" id="PF13905"/>
    </source>
</evidence>
<organism evidence="2 3">
    <name type="scientific">Oopsacas minuta</name>
    <dbReference type="NCBI Taxonomy" id="111878"/>
    <lineage>
        <taxon>Eukaryota</taxon>
        <taxon>Metazoa</taxon>
        <taxon>Porifera</taxon>
        <taxon>Hexactinellida</taxon>
        <taxon>Hexasterophora</taxon>
        <taxon>Lyssacinosida</taxon>
        <taxon>Leucopsacidae</taxon>
        <taxon>Oopsacas</taxon>
    </lineage>
</organism>
<dbReference type="PANTHER" id="PTHR46472">
    <property type="entry name" value="NUCLEOREDOXIN"/>
    <property type="match status" value="1"/>
</dbReference>
<dbReference type="EMBL" id="JAKMXF010000354">
    <property type="protein sequence ID" value="KAI6646375.1"/>
    <property type="molecule type" value="Genomic_DNA"/>
</dbReference>
<feature type="domain" description="Thioredoxin-like fold" evidence="1">
    <location>
        <begin position="34"/>
        <end position="126"/>
    </location>
</feature>